<sequence>MVQLFTKFLLLSAVLMLGFIFGIVYSNHVTEGPDSIFKKTDMEKTIEEEEEKESPSPPFKLKEQDQSQDLKIHMEDGEHLVIYNPDKEEVLEDLLEGVDIQRDLMEKQLHVVDTGNLFSEMGLRTAGVFEGTFRKLFSLVGE</sequence>
<evidence type="ECO:0000313" key="2">
    <source>
        <dbReference type="EMBL" id="MBU9713390.1"/>
    </source>
</evidence>
<accession>A0ABS6JLT7</accession>
<dbReference type="Proteomes" id="UP000784880">
    <property type="component" value="Unassembled WGS sequence"/>
</dbReference>
<proteinExistence type="predicted"/>
<gene>
    <name evidence="2" type="ORF">KS419_16805</name>
</gene>
<dbReference type="EMBL" id="JAHQCS010000134">
    <property type="protein sequence ID" value="MBU9713390.1"/>
    <property type="molecule type" value="Genomic_DNA"/>
</dbReference>
<keyword evidence="3" id="KW-1185">Reference proteome</keyword>
<reference evidence="2 3" key="1">
    <citation type="submission" date="2021-06" db="EMBL/GenBank/DDBJ databases">
        <title>Bacillus sp. RD4P76, an endophyte from a halophyte.</title>
        <authorList>
            <person name="Sun J.-Q."/>
        </authorList>
    </citation>
    <scope>NUCLEOTIDE SEQUENCE [LARGE SCALE GENOMIC DNA]</scope>
    <source>
        <strain evidence="2 3">CGMCC 1.15917</strain>
    </source>
</reference>
<protein>
    <submittedName>
        <fullName evidence="2">Uncharacterized protein</fullName>
    </submittedName>
</protein>
<comment type="caution">
    <text evidence="2">The sequence shown here is derived from an EMBL/GenBank/DDBJ whole genome shotgun (WGS) entry which is preliminary data.</text>
</comment>
<feature type="region of interest" description="Disordered" evidence="1">
    <location>
        <begin position="40"/>
        <end position="66"/>
    </location>
</feature>
<organism evidence="2 3">
    <name type="scientific">Evansella tamaricis</name>
    <dbReference type="NCBI Taxonomy" id="2069301"/>
    <lineage>
        <taxon>Bacteria</taxon>
        <taxon>Bacillati</taxon>
        <taxon>Bacillota</taxon>
        <taxon>Bacilli</taxon>
        <taxon>Bacillales</taxon>
        <taxon>Bacillaceae</taxon>
        <taxon>Evansella</taxon>
    </lineage>
</organism>
<dbReference type="RefSeq" id="WP_217067549.1">
    <property type="nucleotide sequence ID" value="NZ_JAHQCS010000134.1"/>
</dbReference>
<evidence type="ECO:0000313" key="3">
    <source>
        <dbReference type="Proteomes" id="UP000784880"/>
    </source>
</evidence>
<evidence type="ECO:0000256" key="1">
    <source>
        <dbReference type="SAM" id="MobiDB-lite"/>
    </source>
</evidence>
<name>A0ABS6JLT7_9BACI</name>